<dbReference type="Proteomes" id="UP000886852">
    <property type="component" value="Unassembled WGS sequence"/>
</dbReference>
<organism evidence="2 3">
    <name type="scientific">Candidatus Fimimonas merdipullorum</name>
    <dbReference type="NCBI Taxonomy" id="2840822"/>
    <lineage>
        <taxon>Bacteria</taxon>
        <taxon>Pseudomonadati</taxon>
        <taxon>Myxococcota</taxon>
        <taxon>Myxococcia</taxon>
        <taxon>Myxococcales</taxon>
        <taxon>Cystobacterineae</taxon>
        <taxon>Myxococcaceae</taxon>
        <taxon>Myxococcaceae incertae sedis</taxon>
        <taxon>Candidatus Fimimonas</taxon>
    </lineage>
</organism>
<dbReference type="AlphaFoldDB" id="A0A9D1SQH3"/>
<feature type="region of interest" description="Disordered" evidence="1">
    <location>
        <begin position="29"/>
        <end position="48"/>
    </location>
</feature>
<proteinExistence type="predicted"/>
<reference evidence="2" key="1">
    <citation type="submission" date="2020-10" db="EMBL/GenBank/DDBJ databases">
        <authorList>
            <person name="Gilroy R."/>
        </authorList>
    </citation>
    <scope>NUCLEOTIDE SEQUENCE</scope>
    <source>
        <strain evidence="2">ChiHjej12B11-7776</strain>
    </source>
</reference>
<evidence type="ECO:0000256" key="1">
    <source>
        <dbReference type="SAM" id="MobiDB-lite"/>
    </source>
</evidence>
<name>A0A9D1SQH3_9BACT</name>
<comment type="caution">
    <text evidence="2">The sequence shown here is derived from an EMBL/GenBank/DDBJ whole genome shotgun (WGS) entry which is preliminary data.</text>
</comment>
<dbReference type="EMBL" id="DVOC01000058">
    <property type="protein sequence ID" value="HIU91047.1"/>
    <property type="molecule type" value="Genomic_DNA"/>
</dbReference>
<evidence type="ECO:0000313" key="2">
    <source>
        <dbReference type="EMBL" id="HIU91047.1"/>
    </source>
</evidence>
<evidence type="ECO:0000313" key="3">
    <source>
        <dbReference type="Proteomes" id="UP000886852"/>
    </source>
</evidence>
<sequence length="48" mass="6045">MAKFRLINHEYYANYETCRNKLFDEFDPDEQEEDYHLDYYNDTEGQRD</sequence>
<feature type="compositionally biased region" description="Basic and acidic residues" evidence="1">
    <location>
        <begin position="34"/>
        <end position="48"/>
    </location>
</feature>
<protein>
    <submittedName>
        <fullName evidence="2">Uncharacterized protein</fullName>
    </submittedName>
</protein>
<gene>
    <name evidence="2" type="ORF">IAC72_03460</name>
</gene>
<reference evidence="2" key="2">
    <citation type="journal article" date="2021" name="PeerJ">
        <title>Extensive microbial diversity within the chicken gut microbiome revealed by metagenomics and culture.</title>
        <authorList>
            <person name="Gilroy R."/>
            <person name="Ravi A."/>
            <person name="Getino M."/>
            <person name="Pursley I."/>
            <person name="Horton D.L."/>
            <person name="Alikhan N.F."/>
            <person name="Baker D."/>
            <person name="Gharbi K."/>
            <person name="Hall N."/>
            <person name="Watson M."/>
            <person name="Adriaenssens E.M."/>
            <person name="Foster-Nyarko E."/>
            <person name="Jarju S."/>
            <person name="Secka A."/>
            <person name="Antonio M."/>
            <person name="Oren A."/>
            <person name="Chaudhuri R.R."/>
            <person name="La Ragione R."/>
            <person name="Hildebrand F."/>
            <person name="Pallen M.J."/>
        </authorList>
    </citation>
    <scope>NUCLEOTIDE SEQUENCE</scope>
    <source>
        <strain evidence="2">ChiHjej12B11-7776</strain>
    </source>
</reference>
<accession>A0A9D1SQH3</accession>